<reference evidence="1 2" key="1">
    <citation type="submission" date="2020-08" db="EMBL/GenBank/DDBJ databases">
        <title>Genomic Encyclopedia of Type Strains, Phase IV (KMG-IV): sequencing the most valuable type-strain genomes for metagenomic binning, comparative biology and taxonomic classification.</title>
        <authorList>
            <person name="Goeker M."/>
        </authorList>
    </citation>
    <scope>NUCLEOTIDE SEQUENCE [LARGE SCALE GENOMIC DNA]</scope>
    <source>
        <strain evidence="1 2">DSM 16325</strain>
    </source>
</reference>
<dbReference type="Pfam" id="PF08761">
    <property type="entry name" value="dUTPase_2"/>
    <property type="match status" value="1"/>
</dbReference>
<evidence type="ECO:0000313" key="2">
    <source>
        <dbReference type="Proteomes" id="UP000520011"/>
    </source>
</evidence>
<evidence type="ECO:0000313" key="1">
    <source>
        <dbReference type="EMBL" id="MBB5324533.1"/>
    </source>
</evidence>
<dbReference type="AlphaFoldDB" id="A0A7W8IPV5"/>
<dbReference type="PIRSF" id="PIRSF030140">
    <property type="entry name" value="UCP030140"/>
    <property type="match status" value="1"/>
</dbReference>
<dbReference type="EMBL" id="JACHEP010000006">
    <property type="protein sequence ID" value="MBB5324533.1"/>
    <property type="molecule type" value="Genomic_DNA"/>
</dbReference>
<dbReference type="RefSeq" id="WP_183253346.1">
    <property type="nucleotide sequence ID" value="NZ_JACHEP010000006.1"/>
</dbReference>
<name>A0A7W8IPV5_9BACL</name>
<comment type="caution">
    <text evidence="1">The sequence shown here is derived from an EMBL/GenBank/DDBJ whole genome shotgun (WGS) entry which is preliminary data.</text>
</comment>
<dbReference type="SUPFAM" id="SSF101386">
    <property type="entry name" value="all-alpha NTP pyrophosphatases"/>
    <property type="match status" value="1"/>
</dbReference>
<sequence length="162" mass="18719">MNVQTLYSLQRQLDERIETQHGLQGENLVDRKILALLVEVGELANETRCFKFWSSKPSAPQEIVLEEYVDGLHFILSLGLDLQLAERVEWPDVQASKPLVAQFLDVFQAIHLFEQALSIETYEALLRSYVELGHALQFTSEQIERAYMAKNAVNHERQDQNY</sequence>
<dbReference type="CDD" id="cd11527">
    <property type="entry name" value="NTP-PPase_dUTPase"/>
    <property type="match status" value="1"/>
</dbReference>
<gene>
    <name evidence="1" type="ORF">HNQ34_001630</name>
</gene>
<protein>
    <submittedName>
        <fullName evidence="1">Dimeric dUTPase (All-alpha-NTP-PPase superfamily)</fullName>
    </submittedName>
</protein>
<dbReference type="InterPro" id="IPR016947">
    <property type="entry name" value="UCP030140"/>
</dbReference>
<dbReference type="InterPro" id="IPR014871">
    <property type="entry name" value="dUTPase/dCTP_pyrophosphatase"/>
</dbReference>
<keyword evidence="2" id="KW-1185">Reference proteome</keyword>
<accession>A0A7W8IPV5</accession>
<dbReference type="Proteomes" id="UP000520011">
    <property type="component" value="Unassembled WGS sequence"/>
</dbReference>
<organism evidence="1 2">
    <name type="scientific">Anoxybacteroides tepidamans</name>
    <dbReference type="NCBI Taxonomy" id="265948"/>
    <lineage>
        <taxon>Bacteria</taxon>
        <taxon>Bacillati</taxon>
        <taxon>Bacillota</taxon>
        <taxon>Bacilli</taxon>
        <taxon>Bacillales</taxon>
        <taxon>Anoxybacillaceae</taxon>
        <taxon>Anoxybacteroides</taxon>
    </lineage>
</organism>
<dbReference type="Gene3D" id="1.10.4010.10">
    <property type="entry name" value="Type II deoxyuridine triphosphatase"/>
    <property type="match status" value="1"/>
</dbReference>
<proteinExistence type="predicted"/>